<proteinExistence type="inferred from homology"/>
<dbReference type="RefSeq" id="WP_345936542.1">
    <property type="nucleotide sequence ID" value="NZ_JBBKTW010000001.1"/>
</dbReference>
<evidence type="ECO:0000256" key="13">
    <source>
        <dbReference type="PIRNR" id="PIRNR004930"/>
    </source>
</evidence>
<name>A0ABU9YD34_9PROT</name>
<keyword evidence="7 13" id="KW-0819">tRNA processing</keyword>
<dbReference type="PROSITE" id="PS51163">
    <property type="entry name" value="YRDC"/>
    <property type="match status" value="1"/>
</dbReference>
<dbReference type="InterPro" id="IPR017945">
    <property type="entry name" value="DHBP_synth_RibB-like_a/b_dom"/>
</dbReference>
<keyword evidence="8 13" id="KW-0548">Nucleotidyltransferase</keyword>
<evidence type="ECO:0000256" key="6">
    <source>
        <dbReference type="ARBA" id="ARBA00022679"/>
    </source>
</evidence>
<evidence type="ECO:0000256" key="9">
    <source>
        <dbReference type="ARBA" id="ARBA00022741"/>
    </source>
</evidence>
<evidence type="ECO:0000259" key="15">
    <source>
        <dbReference type="PROSITE" id="PS51163"/>
    </source>
</evidence>
<feature type="region of interest" description="Disordered" evidence="14">
    <location>
        <begin position="1"/>
        <end position="23"/>
    </location>
</feature>
<evidence type="ECO:0000256" key="11">
    <source>
        <dbReference type="ARBA" id="ARBA00029774"/>
    </source>
</evidence>
<evidence type="ECO:0000256" key="3">
    <source>
        <dbReference type="ARBA" id="ARBA00012584"/>
    </source>
</evidence>
<comment type="similarity">
    <text evidence="2 13">Belongs to the SUA5 family.</text>
</comment>
<evidence type="ECO:0000256" key="5">
    <source>
        <dbReference type="ARBA" id="ARBA00022490"/>
    </source>
</evidence>
<comment type="catalytic activity">
    <reaction evidence="12 13">
        <text>L-threonine + hydrogencarbonate + ATP = L-threonylcarbamoyladenylate + diphosphate + H2O</text>
        <dbReference type="Rhea" id="RHEA:36407"/>
        <dbReference type="ChEBI" id="CHEBI:15377"/>
        <dbReference type="ChEBI" id="CHEBI:17544"/>
        <dbReference type="ChEBI" id="CHEBI:30616"/>
        <dbReference type="ChEBI" id="CHEBI:33019"/>
        <dbReference type="ChEBI" id="CHEBI:57926"/>
        <dbReference type="ChEBI" id="CHEBI:73682"/>
        <dbReference type="EC" id="2.7.7.87"/>
    </reaction>
</comment>
<gene>
    <name evidence="16" type="ORF">WG926_00185</name>
</gene>
<evidence type="ECO:0000256" key="10">
    <source>
        <dbReference type="ARBA" id="ARBA00022840"/>
    </source>
</evidence>
<evidence type="ECO:0000256" key="8">
    <source>
        <dbReference type="ARBA" id="ARBA00022695"/>
    </source>
</evidence>
<comment type="caution">
    <text evidence="16">The sequence shown here is derived from an EMBL/GenBank/DDBJ whole genome shotgun (WGS) entry which is preliminary data.</text>
</comment>
<dbReference type="GO" id="GO:0061710">
    <property type="term" value="F:L-threonylcarbamoyladenylate synthase"/>
    <property type="evidence" value="ECO:0007669"/>
    <property type="project" value="UniProtKB-EC"/>
</dbReference>
<dbReference type="InterPro" id="IPR050156">
    <property type="entry name" value="TC-AMP_synthase_SUA5"/>
</dbReference>
<dbReference type="Pfam" id="PF03481">
    <property type="entry name" value="Sua5_C"/>
    <property type="match status" value="1"/>
</dbReference>
<comment type="subcellular location">
    <subcellularLocation>
        <location evidence="1 13">Cytoplasm</location>
    </subcellularLocation>
</comment>
<feature type="region of interest" description="Disordered" evidence="14">
    <location>
        <begin position="370"/>
        <end position="406"/>
    </location>
</feature>
<feature type="domain" description="YrdC-like" evidence="15">
    <location>
        <begin position="48"/>
        <end position="235"/>
    </location>
</feature>
<evidence type="ECO:0000256" key="14">
    <source>
        <dbReference type="SAM" id="MobiDB-lite"/>
    </source>
</evidence>
<dbReference type="SUPFAM" id="SSF55821">
    <property type="entry name" value="YrdC/RibB"/>
    <property type="match status" value="1"/>
</dbReference>
<dbReference type="InterPro" id="IPR038385">
    <property type="entry name" value="Sua5/YwlC_C"/>
</dbReference>
<dbReference type="Gene3D" id="3.90.870.10">
    <property type="entry name" value="DHBP synthase"/>
    <property type="match status" value="1"/>
</dbReference>
<keyword evidence="17" id="KW-1185">Reference proteome</keyword>
<evidence type="ECO:0000256" key="2">
    <source>
        <dbReference type="ARBA" id="ARBA00007663"/>
    </source>
</evidence>
<feature type="region of interest" description="Disordered" evidence="14">
    <location>
        <begin position="253"/>
        <end position="274"/>
    </location>
</feature>
<dbReference type="InterPro" id="IPR005145">
    <property type="entry name" value="Sua5_C"/>
</dbReference>
<organism evidence="16 17">
    <name type="scientific">Tistrella arctica</name>
    <dbReference type="NCBI Taxonomy" id="3133430"/>
    <lineage>
        <taxon>Bacteria</taxon>
        <taxon>Pseudomonadati</taxon>
        <taxon>Pseudomonadota</taxon>
        <taxon>Alphaproteobacteria</taxon>
        <taxon>Geminicoccales</taxon>
        <taxon>Geminicoccaceae</taxon>
        <taxon>Tistrella</taxon>
    </lineage>
</organism>
<keyword evidence="6 13" id="KW-0808">Transferase</keyword>
<dbReference type="EMBL" id="JBBKTW010000001">
    <property type="protein sequence ID" value="MEN2986702.1"/>
    <property type="molecule type" value="Genomic_DNA"/>
</dbReference>
<accession>A0ABU9YD34</accession>
<keyword evidence="10 13" id="KW-0067">ATP-binding</keyword>
<evidence type="ECO:0000313" key="17">
    <source>
        <dbReference type="Proteomes" id="UP001413721"/>
    </source>
</evidence>
<dbReference type="PANTHER" id="PTHR17490:SF16">
    <property type="entry name" value="THREONYLCARBAMOYL-AMP SYNTHASE"/>
    <property type="match status" value="1"/>
</dbReference>
<dbReference type="EC" id="2.7.7.87" evidence="3 13"/>
<comment type="function">
    <text evidence="13">Required for the formation of a threonylcarbamoyl group on adenosine at position 37 (t(6)A37) in tRNAs that read codons beginning with adenine.</text>
</comment>
<dbReference type="PIRSF" id="PIRSF004930">
    <property type="entry name" value="Tln_factor_SUA5"/>
    <property type="match status" value="1"/>
</dbReference>
<feature type="compositionally biased region" description="Basic and acidic residues" evidence="14">
    <location>
        <begin position="394"/>
        <end position="406"/>
    </location>
</feature>
<evidence type="ECO:0000256" key="7">
    <source>
        <dbReference type="ARBA" id="ARBA00022694"/>
    </source>
</evidence>
<evidence type="ECO:0000256" key="4">
    <source>
        <dbReference type="ARBA" id="ARBA00015492"/>
    </source>
</evidence>
<dbReference type="Gene3D" id="3.40.50.11030">
    <property type="entry name" value="Threonylcarbamoyl-AMP synthase, C-terminal domain"/>
    <property type="match status" value="1"/>
</dbReference>
<keyword evidence="5 13" id="KW-0963">Cytoplasm</keyword>
<dbReference type="NCBIfam" id="TIGR00057">
    <property type="entry name" value="L-threonylcarbamoyladenylate synthase"/>
    <property type="match status" value="1"/>
</dbReference>
<feature type="compositionally biased region" description="Low complexity" evidence="14">
    <location>
        <begin position="9"/>
        <end position="22"/>
    </location>
</feature>
<protein>
    <recommendedName>
        <fullName evidence="4 13">Threonylcarbamoyl-AMP synthase</fullName>
        <shortName evidence="13">TC-AMP synthase</shortName>
        <ecNumber evidence="3 13">2.7.7.87</ecNumber>
    </recommendedName>
    <alternativeName>
        <fullName evidence="11 13">L-threonylcarbamoyladenylate synthase</fullName>
    </alternativeName>
</protein>
<evidence type="ECO:0000256" key="1">
    <source>
        <dbReference type="ARBA" id="ARBA00004496"/>
    </source>
</evidence>
<dbReference type="Proteomes" id="UP001413721">
    <property type="component" value="Unassembled WGS sequence"/>
</dbReference>
<feature type="compositionally biased region" description="Low complexity" evidence="14">
    <location>
        <begin position="370"/>
        <end position="392"/>
    </location>
</feature>
<evidence type="ECO:0000256" key="12">
    <source>
        <dbReference type="ARBA" id="ARBA00048366"/>
    </source>
</evidence>
<evidence type="ECO:0000313" key="16">
    <source>
        <dbReference type="EMBL" id="MEN2986702.1"/>
    </source>
</evidence>
<sequence length="406" mass="41382">MTSHTEDPASAGTTASAAGDAARTVPATRRLRVAADGTDGDDTAIVDQVAIDRAASLLRSGALVAFPTETVYGLGGDATSDVAVAAVYAAKGRPSRNPLIVHAADADSALALVRADDRAVRLAAAFWPGPLTMVMPRRPDCPIADAATAGGPTLAVRVPALAVTRRLIRAAGRPLVGPSANRSGHVSPTTADHVLADLDGRIAAVLDAGPCRVGVESTVIDLSGPLLRVLRPGAVTLSMLRRAMGADAVEGAPTFGDDRDDGHTALPSPGMLGSHYAPRRHVRLNAAAPLPGHREVLLAFGPPPAGFAAVLSLSADADPVEAARRLYARLREADALDDIDGIAVAPLDRRPAAGGTADAADLLGALADRLGRAAAPRPQASRPASPQAGPAGETPRDRHHTDIKPA</sequence>
<dbReference type="InterPro" id="IPR006070">
    <property type="entry name" value="Sua5-like_dom"/>
</dbReference>
<dbReference type="PANTHER" id="PTHR17490">
    <property type="entry name" value="SUA5"/>
    <property type="match status" value="1"/>
</dbReference>
<dbReference type="InterPro" id="IPR010923">
    <property type="entry name" value="T(6)A37_SUA5"/>
</dbReference>
<keyword evidence="9 13" id="KW-0547">Nucleotide-binding</keyword>
<dbReference type="Pfam" id="PF01300">
    <property type="entry name" value="Sua5_yciO_yrdC"/>
    <property type="match status" value="1"/>
</dbReference>
<reference evidence="16 17" key="1">
    <citation type="submission" date="2024-03" db="EMBL/GenBank/DDBJ databases">
        <title>High-quality draft genome sequencing of Tistrella sp. BH-R2-4.</title>
        <authorList>
            <person name="Dong C."/>
        </authorList>
    </citation>
    <scope>NUCLEOTIDE SEQUENCE [LARGE SCALE GENOMIC DNA]</scope>
    <source>
        <strain evidence="16 17">BH-R2-4</strain>
    </source>
</reference>